<reference evidence="3" key="1">
    <citation type="journal article" date="2019" name="Int. J. Syst. Evol. Microbiol.">
        <title>The Global Catalogue of Microorganisms (GCM) 10K type strain sequencing project: providing services to taxonomists for standard genome sequencing and annotation.</title>
        <authorList>
            <consortium name="The Broad Institute Genomics Platform"/>
            <consortium name="The Broad Institute Genome Sequencing Center for Infectious Disease"/>
            <person name="Wu L."/>
            <person name="Ma J."/>
        </authorList>
    </citation>
    <scope>NUCLEOTIDE SEQUENCE [LARGE SCALE GENOMIC DNA]</scope>
    <source>
        <strain evidence="3">KCTC 42984</strain>
    </source>
</reference>
<protein>
    <submittedName>
        <fullName evidence="2">Lipid-transfer protein</fullName>
    </submittedName>
</protein>
<evidence type="ECO:0000313" key="2">
    <source>
        <dbReference type="EMBL" id="MFC3173298.1"/>
    </source>
</evidence>
<dbReference type="InterPro" id="IPR002155">
    <property type="entry name" value="Thiolase"/>
</dbReference>
<dbReference type="PANTHER" id="PTHR42870">
    <property type="entry name" value="ACETYL-COA C-ACETYLTRANSFERASE"/>
    <property type="match status" value="1"/>
</dbReference>
<proteinExistence type="predicted"/>
<dbReference type="InterPro" id="IPR055140">
    <property type="entry name" value="Thiolase_C_2"/>
</dbReference>
<dbReference type="PIRSF" id="PIRSF000429">
    <property type="entry name" value="Ac-CoA_Ac_transf"/>
    <property type="match status" value="1"/>
</dbReference>
<dbReference type="Gene3D" id="3.40.47.10">
    <property type="match status" value="1"/>
</dbReference>
<evidence type="ECO:0000313" key="3">
    <source>
        <dbReference type="Proteomes" id="UP001595604"/>
    </source>
</evidence>
<organism evidence="2 3">
    <name type="scientific">Novosphingobium bradum</name>
    <dbReference type="NCBI Taxonomy" id="1737444"/>
    <lineage>
        <taxon>Bacteria</taxon>
        <taxon>Pseudomonadati</taxon>
        <taxon>Pseudomonadota</taxon>
        <taxon>Alphaproteobacteria</taxon>
        <taxon>Sphingomonadales</taxon>
        <taxon>Sphingomonadaceae</taxon>
        <taxon>Novosphingobium</taxon>
    </lineage>
</organism>
<evidence type="ECO:0000259" key="1">
    <source>
        <dbReference type="Pfam" id="PF22691"/>
    </source>
</evidence>
<name>A0ABV7IKT3_9SPHN</name>
<keyword evidence="3" id="KW-1185">Reference proteome</keyword>
<dbReference type="RefSeq" id="WP_379508679.1">
    <property type="nucleotide sequence ID" value="NZ_JBHRTQ010000003.1"/>
</dbReference>
<dbReference type="CDD" id="cd00829">
    <property type="entry name" value="SCP-x_thiolase"/>
    <property type="match status" value="1"/>
</dbReference>
<comment type="caution">
    <text evidence="2">The sequence shown here is derived from an EMBL/GenBank/DDBJ whole genome shotgun (WGS) entry which is preliminary data.</text>
</comment>
<sequence length="382" mass="40961">MTKPGTSAITGIGQTAYSKQSGKTVLALCVEAGMAAIGDAGLEPADIDGLISFTFDTNDELELQQALGIPDLNWVGRLPFGGAGAFATFQMAAAAVESGAANHVLIYRSFNERSESRFGQPNAFAWMYGEGRDLNRSYGLSTPAQAYALQCRPYLDRFGVTSADLGRYVVQARAYAATNPQAWFYQRPLSLDEHQASRWIVEPVLRLLDCCQESDGGAAFVVSRLNHARTSGRPVIRILAAEQSWLRGAGILYDHQREDLTRLDSTERLAAKVWARTGLSPREVDVMMIYDAFSPNVLMKLEAFGFCGHGEAKELIASGGIGPGGTIPVNTNGGLLGEGYIHGMNNAIEAVRQLRGTAPNQIAGAGIALVANTNCAVLLARE</sequence>
<dbReference type="SUPFAM" id="SSF53901">
    <property type="entry name" value="Thiolase-like"/>
    <property type="match status" value="2"/>
</dbReference>
<dbReference type="EMBL" id="JBHRTQ010000003">
    <property type="protein sequence ID" value="MFC3173298.1"/>
    <property type="molecule type" value="Genomic_DNA"/>
</dbReference>
<accession>A0ABV7IKT3</accession>
<feature type="domain" description="Thiolase C-terminal" evidence="1">
    <location>
        <begin position="255"/>
        <end position="373"/>
    </location>
</feature>
<dbReference type="PANTHER" id="PTHR42870:SF1">
    <property type="entry name" value="NON-SPECIFIC LIPID-TRANSFER PROTEIN-LIKE 2"/>
    <property type="match status" value="1"/>
</dbReference>
<gene>
    <name evidence="2" type="ORF">ACFOD9_03425</name>
</gene>
<dbReference type="Proteomes" id="UP001595604">
    <property type="component" value="Unassembled WGS sequence"/>
</dbReference>
<dbReference type="InterPro" id="IPR016039">
    <property type="entry name" value="Thiolase-like"/>
</dbReference>
<dbReference type="Pfam" id="PF22691">
    <property type="entry name" value="Thiolase_C_1"/>
    <property type="match status" value="1"/>
</dbReference>